<evidence type="ECO:0000256" key="1">
    <source>
        <dbReference type="SAM" id="MobiDB-lite"/>
    </source>
</evidence>
<reference evidence="2" key="1">
    <citation type="submission" date="2022-11" db="EMBL/GenBank/DDBJ databases">
        <title>Centuries of genome instability and evolution in soft-shell clam transmissible cancer (bioRxiv).</title>
        <authorList>
            <person name="Hart S.F.M."/>
            <person name="Yonemitsu M.A."/>
            <person name="Giersch R.M."/>
            <person name="Beal B.F."/>
            <person name="Arriagada G."/>
            <person name="Davis B.W."/>
            <person name="Ostrander E.A."/>
            <person name="Goff S.P."/>
            <person name="Metzger M.J."/>
        </authorList>
    </citation>
    <scope>NUCLEOTIDE SEQUENCE</scope>
    <source>
        <strain evidence="2">MELC-2E11</strain>
        <tissue evidence="2">Siphon/mantle</tissue>
    </source>
</reference>
<dbReference type="EMBL" id="CP111023">
    <property type="protein sequence ID" value="WAR22173.1"/>
    <property type="molecule type" value="Genomic_DNA"/>
</dbReference>
<proteinExistence type="predicted"/>
<gene>
    <name evidence="2" type="ORF">MAR_016147</name>
</gene>
<evidence type="ECO:0000313" key="2">
    <source>
        <dbReference type="EMBL" id="WAR22173.1"/>
    </source>
</evidence>
<organism evidence="2 3">
    <name type="scientific">Mya arenaria</name>
    <name type="common">Soft-shell clam</name>
    <dbReference type="NCBI Taxonomy" id="6604"/>
    <lineage>
        <taxon>Eukaryota</taxon>
        <taxon>Metazoa</taxon>
        <taxon>Spiralia</taxon>
        <taxon>Lophotrochozoa</taxon>
        <taxon>Mollusca</taxon>
        <taxon>Bivalvia</taxon>
        <taxon>Autobranchia</taxon>
        <taxon>Heteroconchia</taxon>
        <taxon>Euheterodonta</taxon>
        <taxon>Imparidentia</taxon>
        <taxon>Neoheterodontei</taxon>
        <taxon>Myida</taxon>
        <taxon>Myoidea</taxon>
        <taxon>Myidae</taxon>
        <taxon>Mya</taxon>
    </lineage>
</organism>
<evidence type="ECO:0000313" key="3">
    <source>
        <dbReference type="Proteomes" id="UP001164746"/>
    </source>
</evidence>
<sequence>MSPSRHQESTKSGHNTWFLEEPALLTEVRLESNLLFHSDIQHHQKRELESCNGKSIPHSAKGQQKAGRRCEKTLQ</sequence>
<name>A0ABY7FIZ9_MYAAR</name>
<feature type="region of interest" description="Disordered" evidence="1">
    <location>
        <begin position="42"/>
        <end position="75"/>
    </location>
</feature>
<accession>A0ABY7FIZ9</accession>
<protein>
    <submittedName>
        <fullName evidence="2">Uncharacterized protein</fullName>
    </submittedName>
</protein>
<keyword evidence="3" id="KW-1185">Reference proteome</keyword>
<dbReference type="Proteomes" id="UP001164746">
    <property type="component" value="Chromosome 12"/>
</dbReference>